<keyword evidence="4" id="KW-1185">Reference proteome</keyword>
<evidence type="ECO:0000313" key="4">
    <source>
        <dbReference type="Proteomes" id="UP000693970"/>
    </source>
</evidence>
<dbReference type="InterPro" id="IPR013103">
    <property type="entry name" value="RVT_2"/>
</dbReference>
<dbReference type="Proteomes" id="UP000693970">
    <property type="component" value="Unassembled WGS sequence"/>
</dbReference>
<gene>
    <name evidence="3" type="ORF">IV203_037165</name>
</gene>
<evidence type="ECO:0000313" key="3">
    <source>
        <dbReference type="EMBL" id="KAG7363963.1"/>
    </source>
</evidence>
<dbReference type="PANTHER" id="PTHR11439:SF467">
    <property type="entry name" value="INTEGRASE CATALYTIC DOMAIN-CONTAINING PROTEIN"/>
    <property type="match status" value="1"/>
</dbReference>
<reference evidence="3" key="1">
    <citation type="journal article" date="2021" name="Sci. Rep.">
        <title>Diploid genomic architecture of Nitzschia inconspicua, an elite biomass production diatom.</title>
        <authorList>
            <person name="Oliver A."/>
            <person name="Podell S."/>
            <person name="Pinowska A."/>
            <person name="Traller J.C."/>
            <person name="Smith S.R."/>
            <person name="McClure R."/>
            <person name="Beliaev A."/>
            <person name="Bohutskyi P."/>
            <person name="Hill E.A."/>
            <person name="Rabines A."/>
            <person name="Zheng H."/>
            <person name="Allen L.Z."/>
            <person name="Kuo A."/>
            <person name="Grigoriev I.V."/>
            <person name="Allen A.E."/>
            <person name="Hazlebeck D."/>
            <person name="Allen E.E."/>
        </authorList>
    </citation>
    <scope>NUCLEOTIDE SEQUENCE</scope>
    <source>
        <strain evidence="3">Hildebrandi</strain>
    </source>
</reference>
<keyword evidence="3" id="KW-0808">Transferase</keyword>
<reference evidence="3" key="2">
    <citation type="submission" date="2021-04" db="EMBL/GenBank/DDBJ databases">
        <authorList>
            <person name="Podell S."/>
        </authorList>
    </citation>
    <scope>NUCLEOTIDE SEQUENCE</scope>
    <source>
        <strain evidence="3">Hildebrandi</strain>
    </source>
</reference>
<name>A0A9K3LLM2_9STRA</name>
<evidence type="ECO:0000259" key="2">
    <source>
        <dbReference type="Pfam" id="PF07727"/>
    </source>
</evidence>
<sequence length="357" mass="40445">MKFMNFFQYCLAACLLQTIFGTKQAARQYWKKFMNFMEEKGFERTHAEPCLLKRIDNNCTVVICVYVDDCLLTGDRKAIDAAIKDIGSGFEKRRLGPIEEFIGCSLVELPDGNKKLIQPDMIKKIEKEFGESIIEVKGNKVPMENELTVERPTEEDPVISPDDQKVYRSAVGMLLYLVKHSRPDLSNSVRELSKDRGVLIKPDKDQGVIAYCDSDFAGDKGNRRSITGFLIHLFGVPISWKSKQQGGVTLSSSEAEYYAISEVSMELKFLKMVMEFLDIEPGRPMKVFVDNIVGEIHLANNASSGSRTKHINTRLHFVRELTQGDDKIIDIELVRTEEHQSDTFTKNTLNDIIPSGD</sequence>
<dbReference type="PANTHER" id="PTHR11439">
    <property type="entry name" value="GAG-POL-RELATED RETROTRANSPOSON"/>
    <property type="match status" value="1"/>
</dbReference>
<feature type="signal peptide" evidence="1">
    <location>
        <begin position="1"/>
        <end position="21"/>
    </location>
</feature>
<feature type="domain" description="Reverse transcriptase Ty1/copia-type" evidence="2">
    <location>
        <begin position="17"/>
        <end position="143"/>
    </location>
</feature>
<keyword evidence="1" id="KW-0732">Signal</keyword>
<protein>
    <submittedName>
        <fullName evidence="3">Reverse transcriptase RNA-dependent DNA polymerase</fullName>
    </submittedName>
</protein>
<evidence type="ECO:0000256" key="1">
    <source>
        <dbReference type="SAM" id="SignalP"/>
    </source>
</evidence>
<proteinExistence type="predicted"/>
<keyword evidence="3" id="KW-0548">Nucleotidyltransferase</keyword>
<comment type="caution">
    <text evidence="3">The sequence shown here is derived from an EMBL/GenBank/DDBJ whole genome shotgun (WGS) entry which is preliminary data.</text>
</comment>
<dbReference type="Pfam" id="PF07727">
    <property type="entry name" value="RVT_2"/>
    <property type="match status" value="1"/>
</dbReference>
<dbReference type="CDD" id="cd09272">
    <property type="entry name" value="RNase_HI_RT_Ty1"/>
    <property type="match status" value="1"/>
</dbReference>
<keyword evidence="3" id="KW-0695">RNA-directed DNA polymerase</keyword>
<accession>A0A9K3LLM2</accession>
<dbReference type="EMBL" id="JAGRRH010000009">
    <property type="protein sequence ID" value="KAG7363963.1"/>
    <property type="molecule type" value="Genomic_DNA"/>
</dbReference>
<dbReference type="OrthoDB" id="47885at2759"/>
<feature type="chain" id="PRO_5039897973" evidence="1">
    <location>
        <begin position="22"/>
        <end position="357"/>
    </location>
</feature>
<dbReference type="AlphaFoldDB" id="A0A9K3LLM2"/>
<dbReference type="GO" id="GO:0003964">
    <property type="term" value="F:RNA-directed DNA polymerase activity"/>
    <property type="evidence" value="ECO:0007669"/>
    <property type="project" value="UniProtKB-KW"/>
</dbReference>
<organism evidence="3 4">
    <name type="scientific">Nitzschia inconspicua</name>
    <dbReference type="NCBI Taxonomy" id="303405"/>
    <lineage>
        <taxon>Eukaryota</taxon>
        <taxon>Sar</taxon>
        <taxon>Stramenopiles</taxon>
        <taxon>Ochrophyta</taxon>
        <taxon>Bacillariophyta</taxon>
        <taxon>Bacillariophyceae</taxon>
        <taxon>Bacillariophycidae</taxon>
        <taxon>Bacillariales</taxon>
        <taxon>Bacillariaceae</taxon>
        <taxon>Nitzschia</taxon>
    </lineage>
</organism>